<dbReference type="PROSITE" id="PS50929">
    <property type="entry name" value="ABC_TM1F"/>
    <property type="match status" value="2"/>
</dbReference>
<keyword evidence="7 15" id="KW-0067">ATP-binding</keyword>
<evidence type="ECO:0000259" key="13">
    <source>
        <dbReference type="PROSITE" id="PS50893"/>
    </source>
</evidence>
<evidence type="ECO:0000259" key="14">
    <source>
        <dbReference type="PROSITE" id="PS50929"/>
    </source>
</evidence>
<dbReference type="GO" id="GO:0034040">
    <property type="term" value="F:ATPase-coupled lipid transmembrane transporter activity"/>
    <property type="evidence" value="ECO:0007669"/>
    <property type="project" value="TreeGrafter"/>
</dbReference>
<dbReference type="Gene3D" id="3.40.50.300">
    <property type="entry name" value="P-loop containing nucleotide triphosphate hydrolases"/>
    <property type="match status" value="2"/>
</dbReference>
<feature type="transmembrane region" description="Helical" evidence="12">
    <location>
        <begin position="132"/>
        <end position="154"/>
    </location>
</feature>
<evidence type="ECO:0000256" key="2">
    <source>
        <dbReference type="ARBA" id="ARBA00022448"/>
    </source>
</evidence>
<keyword evidence="6" id="KW-0547">Nucleotide-binding</keyword>
<feature type="transmembrane region" description="Helical" evidence="12">
    <location>
        <begin position="762"/>
        <end position="780"/>
    </location>
</feature>
<evidence type="ECO:0000256" key="9">
    <source>
        <dbReference type="ARBA" id="ARBA00022989"/>
    </source>
</evidence>
<dbReference type="Proteomes" id="UP000473470">
    <property type="component" value="Unassembled WGS sequence"/>
</dbReference>
<evidence type="ECO:0000256" key="7">
    <source>
        <dbReference type="ARBA" id="ARBA00022840"/>
    </source>
</evidence>
<feature type="transmembrane region" description="Helical" evidence="12">
    <location>
        <begin position="732"/>
        <end position="755"/>
    </location>
</feature>
<reference evidence="15 16" key="1">
    <citation type="submission" date="2019-09" db="EMBL/GenBank/DDBJ databases">
        <title>Draft genome sequences of 48 bacterial type strains from the CCUG.</title>
        <authorList>
            <person name="Tunovic T."/>
            <person name="Pineiro-Iglesias B."/>
            <person name="Unosson C."/>
            <person name="Inganas E."/>
            <person name="Ohlen M."/>
            <person name="Cardew S."/>
            <person name="Jensie-Markopoulos S."/>
            <person name="Salva-Serra F."/>
            <person name="Jaen-Luchoro D."/>
            <person name="Karlsson R."/>
            <person name="Svensson-Stadler L."/>
            <person name="Chun J."/>
            <person name="Moore E."/>
        </authorList>
    </citation>
    <scope>NUCLEOTIDE SEQUENCE [LARGE SCALE GENOMIC DNA]</scope>
    <source>
        <strain evidence="15 16">CCUG 65686</strain>
    </source>
</reference>
<keyword evidence="4" id="KW-0997">Cell inner membrane</keyword>
<dbReference type="SMART" id="SM00382">
    <property type="entry name" value="AAA"/>
    <property type="match status" value="2"/>
</dbReference>
<dbReference type="InterPro" id="IPR039421">
    <property type="entry name" value="Type_1_exporter"/>
</dbReference>
<dbReference type="GO" id="GO:0005886">
    <property type="term" value="C:plasma membrane"/>
    <property type="evidence" value="ECO:0007669"/>
    <property type="project" value="UniProtKB-SubCell"/>
</dbReference>
<dbReference type="InterPro" id="IPR027417">
    <property type="entry name" value="P-loop_NTPase"/>
</dbReference>
<dbReference type="InterPro" id="IPR036640">
    <property type="entry name" value="ABC1_TM_sf"/>
</dbReference>
<feature type="transmembrane region" description="Helical" evidence="12">
    <location>
        <begin position="50"/>
        <end position="72"/>
    </location>
</feature>
<dbReference type="GO" id="GO:0140359">
    <property type="term" value="F:ABC-type transporter activity"/>
    <property type="evidence" value="ECO:0007669"/>
    <property type="project" value="InterPro"/>
</dbReference>
<gene>
    <name evidence="15" type="ORF">F7R25_10985</name>
</gene>
<feature type="transmembrane region" description="Helical" evidence="12">
    <location>
        <begin position="160"/>
        <end position="177"/>
    </location>
</feature>
<protein>
    <submittedName>
        <fullName evidence="15">ABC transporter ATP-binding protein</fullName>
    </submittedName>
</protein>
<dbReference type="SUPFAM" id="SSF90123">
    <property type="entry name" value="ABC transporter transmembrane region"/>
    <property type="match status" value="2"/>
</dbReference>
<evidence type="ECO:0000256" key="11">
    <source>
        <dbReference type="ARBA" id="ARBA00023136"/>
    </source>
</evidence>
<keyword evidence="11 12" id="KW-0472">Membrane</keyword>
<evidence type="ECO:0000313" key="16">
    <source>
        <dbReference type="Proteomes" id="UP000473470"/>
    </source>
</evidence>
<dbReference type="InterPro" id="IPR003593">
    <property type="entry name" value="AAA+_ATPase"/>
</dbReference>
<comment type="subcellular location">
    <subcellularLocation>
        <location evidence="1">Cell membrane</location>
        <topology evidence="1">Multi-pass membrane protein</topology>
    </subcellularLocation>
</comment>
<dbReference type="PROSITE" id="PS50893">
    <property type="entry name" value="ABC_TRANSPORTER_2"/>
    <property type="match status" value="2"/>
</dbReference>
<feature type="domain" description="ABC transporter" evidence="13">
    <location>
        <begin position="333"/>
        <end position="568"/>
    </location>
</feature>
<keyword evidence="2" id="KW-0813">Transport</keyword>
<evidence type="ECO:0000256" key="10">
    <source>
        <dbReference type="ARBA" id="ARBA00023055"/>
    </source>
</evidence>
<dbReference type="InterPro" id="IPR003439">
    <property type="entry name" value="ABC_transporter-like_ATP-bd"/>
</dbReference>
<organism evidence="15 16">
    <name type="scientific">Burkholderia stagnalis</name>
    <dbReference type="NCBI Taxonomy" id="1503054"/>
    <lineage>
        <taxon>Bacteria</taxon>
        <taxon>Pseudomonadati</taxon>
        <taxon>Pseudomonadota</taxon>
        <taxon>Betaproteobacteria</taxon>
        <taxon>Burkholderiales</taxon>
        <taxon>Burkholderiaceae</taxon>
        <taxon>Burkholderia</taxon>
        <taxon>Burkholderia cepacia complex</taxon>
    </lineage>
</organism>
<evidence type="ECO:0000256" key="4">
    <source>
        <dbReference type="ARBA" id="ARBA00022519"/>
    </source>
</evidence>
<sequence>MYFDGRLWAMMAGVRWRVAAAVALGLVAMGVGILRFVFLGRMLALVFNGAPVRSIAGAAAATAACVLLRAWLDHRRTVLAQHTAGQVQARLRARLFDRIAALGPAWFSGERTGGVMLAVVDGVEQLQTFFGVYLPQLVIAACAPVMIFAVLAWWDVPTAAILLAGALVTLALPQLVHRADRRAALARSAAFNAFGEEFLDAVQGLPTLKAFGQGAAFGEKLARKARALSDSTFWVLALGLLTRFFTDLGTGLGAAAAIAVGAWRVRHGDMSLEALLIVLMAGSEIFRPLRDLRGVLHQGMIGQSAANAIHALLDAPGTAPAAAPRVTGLRPELVFDGVRFAYPGRRADAHAALSFAVREGETVAIVGPSGAGKSTIVRLLLRQHDAQGGAIRIGGHDVRALDPDQVREMIAVVAQDATLFDGSVADNLRLGRPDASDADMIAAARAANAHDFIMALPDGYATRIGERGLMLSGGQRQRIAIARALLRDAPILLLDEALSSVDAENEALIQQALDRLTRGRTTLVLAHRLSSVIGADRILVLDQGQVVDTGTHAALIARDGPYCRLMGPQLEAAADAVGAAATAGAAARASAGPQVRPLDDDAATIGWPETLRTLLRFVRPWKGKVALTVLCGIGRVLGFIGVGVIGARVVGAVSAGQPSAALVAALLAVAPLAAVLHWLESWLAHDMAYRLLAEMRIALFATLERLAPAGLLRRRSGDLVALATQDVETVEYFYAHTLAPAFVALLVPAGVLALLASVAWPLALVLLPFLLWAGLAPVLARRDVDRLGSRARDALGQLGAHLTETIQGLAELTAFQALARRREAFVAEVDAYGKQRAKLLDDLSAQSAALEIASGLGGLAIAALGALLCAHGGFPREALPLLVLVAVAAFMPVAEIGQVARQLADTIASTRRLRALEKEPVTVVDGTQAMPGHPTVRFEETRFTYPGRGVPAIDRVSFDVPPGSTVALVGPSGAGKSTVASLLLRFWDPQHGRVTLGGVDLRDLRLDDLRQHIALVAQDTYLFNDTLEANIRLAANDASAADVQRAIDHAALGEFVARLPDGLATRVGERGVQLSGGQRQRVAIARAFLKDAPVLILDEATSHLDTISEQQIRAALEGLMAQRTSIIIAHRLSTVRNADLILVIEHGKVVEAGRHAELMARQGAYARLVAHQASGIAA</sequence>
<feature type="transmembrane region" description="Helical" evidence="12">
    <location>
        <begin position="659"/>
        <end position="679"/>
    </location>
</feature>
<dbReference type="GO" id="GO:0005524">
    <property type="term" value="F:ATP binding"/>
    <property type="evidence" value="ECO:0007669"/>
    <property type="project" value="UniProtKB-KW"/>
</dbReference>
<evidence type="ECO:0000313" key="15">
    <source>
        <dbReference type="EMBL" id="KAB0638628.1"/>
    </source>
</evidence>
<dbReference type="RefSeq" id="WP_059884203.1">
    <property type="nucleotide sequence ID" value="NZ_CABVPM010000012.1"/>
</dbReference>
<dbReference type="Pfam" id="PF00664">
    <property type="entry name" value="ABC_membrane"/>
    <property type="match status" value="2"/>
</dbReference>
<evidence type="ECO:0000256" key="3">
    <source>
        <dbReference type="ARBA" id="ARBA00022475"/>
    </source>
</evidence>
<dbReference type="Gene3D" id="1.20.1560.10">
    <property type="entry name" value="ABC transporter type 1, transmembrane domain"/>
    <property type="match status" value="2"/>
</dbReference>
<evidence type="ECO:0000256" key="1">
    <source>
        <dbReference type="ARBA" id="ARBA00004651"/>
    </source>
</evidence>
<keyword evidence="10" id="KW-0445">Lipid transport</keyword>
<name>A0A6L3MZR0_9BURK</name>
<dbReference type="EMBL" id="VZOK01000013">
    <property type="protein sequence ID" value="KAB0638628.1"/>
    <property type="molecule type" value="Genomic_DNA"/>
</dbReference>
<proteinExistence type="predicted"/>
<dbReference type="GO" id="GO:0016887">
    <property type="term" value="F:ATP hydrolysis activity"/>
    <property type="evidence" value="ECO:0007669"/>
    <property type="project" value="InterPro"/>
</dbReference>
<evidence type="ECO:0000256" key="6">
    <source>
        <dbReference type="ARBA" id="ARBA00022741"/>
    </source>
</evidence>
<dbReference type="AlphaFoldDB" id="A0A6L3MZR0"/>
<evidence type="ECO:0000256" key="12">
    <source>
        <dbReference type="SAM" id="Phobius"/>
    </source>
</evidence>
<feature type="transmembrane region" description="Helical" evidence="12">
    <location>
        <begin position="848"/>
        <end position="869"/>
    </location>
</feature>
<dbReference type="InterPro" id="IPR011527">
    <property type="entry name" value="ABC1_TM_dom"/>
</dbReference>
<dbReference type="InterPro" id="IPR017871">
    <property type="entry name" value="ABC_transporter-like_CS"/>
</dbReference>
<feature type="domain" description="ABC transmembrane type-1" evidence="14">
    <location>
        <begin position="19"/>
        <end position="298"/>
    </location>
</feature>
<evidence type="ECO:0000256" key="8">
    <source>
        <dbReference type="ARBA" id="ARBA00022967"/>
    </source>
</evidence>
<dbReference type="FunFam" id="3.40.50.300:FF:000221">
    <property type="entry name" value="Multidrug ABC transporter ATP-binding protein"/>
    <property type="match status" value="2"/>
</dbReference>
<dbReference type="PANTHER" id="PTHR24221">
    <property type="entry name" value="ATP-BINDING CASSETTE SUB-FAMILY B"/>
    <property type="match status" value="1"/>
</dbReference>
<accession>A0A6L3MZR0</accession>
<feature type="domain" description="ABC transmembrane type-1" evidence="14">
    <location>
        <begin position="626"/>
        <end position="905"/>
    </location>
</feature>
<keyword evidence="9 12" id="KW-1133">Transmembrane helix</keyword>
<keyword evidence="8" id="KW-1278">Translocase</keyword>
<dbReference type="PANTHER" id="PTHR24221:SF646">
    <property type="entry name" value="HAEMOLYSIN SECRETION ATP-BINDING PROTEIN"/>
    <property type="match status" value="1"/>
</dbReference>
<dbReference type="Pfam" id="PF00005">
    <property type="entry name" value="ABC_tran"/>
    <property type="match status" value="2"/>
</dbReference>
<keyword evidence="5 12" id="KW-0812">Transmembrane</keyword>
<feature type="domain" description="ABC transporter" evidence="13">
    <location>
        <begin position="936"/>
        <end position="1171"/>
    </location>
</feature>
<comment type="caution">
    <text evidence="15">The sequence shown here is derived from an EMBL/GenBank/DDBJ whole genome shotgun (WGS) entry which is preliminary data.</text>
</comment>
<feature type="transmembrane region" description="Helical" evidence="12">
    <location>
        <begin position="16"/>
        <end position="38"/>
    </location>
</feature>
<evidence type="ECO:0000256" key="5">
    <source>
        <dbReference type="ARBA" id="ARBA00022692"/>
    </source>
</evidence>
<keyword evidence="3" id="KW-1003">Cell membrane</keyword>
<dbReference type="SUPFAM" id="SSF52540">
    <property type="entry name" value="P-loop containing nucleoside triphosphate hydrolases"/>
    <property type="match status" value="2"/>
</dbReference>
<dbReference type="PROSITE" id="PS00211">
    <property type="entry name" value="ABC_TRANSPORTER_1"/>
    <property type="match status" value="2"/>
</dbReference>
<feature type="transmembrane region" description="Helical" evidence="12">
    <location>
        <begin position="625"/>
        <end position="647"/>
    </location>
</feature>